<accession>A0ABY6HZ46</accession>
<keyword evidence="1" id="KW-1133">Transmembrane helix</keyword>
<keyword evidence="1" id="KW-0812">Transmembrane</keyword>
<gene>
    <name evidence="2" type="ORF">NEF87_004963</name>
</gene>
<keyword evidence="3" id="KW-1185">Reference proteome</keyword>
<keyword evidence="1" id="KW-0472">Membrane</keyword>
<sequence>MNRKITYLLLGLVLMLSAQFAQVSASVQVYFNQNDSFEWDNTYSDYGDDWDNVPQNSTSIVYMDIIKKTDTVNGTEFEWYLEDDTIWDGDIEHSGTMNSSTSTHYQWLFSVNNTKASSMPESMFYDLFWMQIYSPHASTYLTEALDFSQNEGNSIAFEDKNIAYITRKDRIMSYKMEYFLKVNLTGDYPTAVDTPWMDVSIRILNYLVYGKSSNMLLQQTATTEINVTQFNPDTSINEESKIRETYSWGMDNDDLLNDYPWADSLEFVEDLGIDLSSIPGYSLIGIASSLSLGIFSILYFTKTKKNK</sequence>
<dbReference type="EMBL" id="CP104013">
    <property type="protein sequence ID" value="UYP48678.1"/>
    <property type="molecule type" value="Genomic_DNA"/>
</dbReference>
<name>A0ABY6HZ46_9ARCH</name>
<evidence type="ECO:0000313" key="3">
    <source>
        <dbReference type="Proteomes" id="UP001208689"/>
    </source>
</evidence>
<evidence type="ECO:0000256" key="1">
    <source>
        <dbReference type="SAM" id="Phobius"/>
    </source>
</evidence>
<evidence type="ECO:0000313" key="2">
    <source>
        <dbReference type="EMBL" id="UYP48678.1"/>
    </source>
</evidence>
<feature type="transmembrane region" description="Helical" evidence="1">
    <location>
        <begin position="281"/>
        <end position="301"/>
    </location>
</feature>
<dbReference type="Proteomes" id="UP001208689">
    <property type="component" value="Chromosome"/>
</dbReference>
<reference evidence="2" key="1">
    <citation type="submission" date="2022-09" db="EMBL/GenBank/DDBJ databases">
        <title>Actin cytoskeleton and complex cell architecture in an #Asgard archaeon.</title>
        <authorList>
            <person name="Ponce Toledo R.I."/>
            <person name="Schleper C."/>
            <person name="Rodrigues Oliveira T."/>
            <person name="Wollweber F."/>
            <person name="Xu J."/>
            <person name="Rittmann S."/>
            <person name="Klingl A."/>
            <person name="Pilhofer M."/>
        </authorList>
    </citation>
    <scope>NUCLEOTIDE SEQUENCE</scope>
    <source>
        <strain evidence="2">B-35</strain>
    </source>
</reference>
<protein>
    <submittedName>
        <fullName evidence="2">Uncharacterized protein</fullName>
    </submittedName>
</protein>
<proteinExistence type="predicted"/>
<organism evidence="2 3">
    <name type="scientific">Candidatus Lokiarchaeum ossiferum</name>
    <dbReference type="NCBI Taxonomy" id="2951803"/>
    <lineage>
        <taxon>Archaea</taxon>
        <taxon>Promethearchaeati</taxon>
        <taxon>Promethearchaeota</taxon>
        <taxon>Promethearchaeia</taxon>
        <taxon>Promethearchaeales</taxon>
        <taxon>Promethearchaeaceae</taxon>
        <taxon>Candidatus Lokiarchaeum</taxon>
    </lineage>
</organism>